<evidence type="ECO:0000313" key="2">
    <source>
        <dbReference type="Proteomes" id="UP000035680"/>
    </source>
</evidence>
<protein>
    <submittedName>
        <fullName evidence="3">Secreted protein</fullName>
    </submittedName>
</protein>
<feature type="signal peptide" evidence="1">
    <location>
        <begin position="1"/>
        <end position="25"/>
    </location>
</feature>
<name>A0A0K0F2B3_STRVS</name>
<proteinExistence type="predicted"/>
<evidence type="ECO:0000256" key="1">
    <source>
        <dbReference type="SAM" id="SignalP"/>
    </source>
</evidence>
<accession>A0A0K0F2B3</accession>
<reference evidence="2" key="1">
    <citation type="submission" date="2014-07" db="EMBL/GenBank/DDBJ databases">
        <authorList>
            <person name="Martin A.A"/>
            <person name="De Silva N."/>
        </authorList>
    </citation>
    <scope>NUCLEOTIDE SEQUENCE</scope>
</reference>
<feature type="chain" id="PRO_5005329039" evidence="1">
    <location>
        <begin position="26"/>
        <end position="123"/>
    </location>
</feature>
<keyword evidence="2" id="KW-1185">Reference proteome</keyword>
<sequence>MHLNVQMVFIIILCCLITIPNIINASWFDDLTDTISNGLNSAADYIKQTAAPTIKNKTEEIKTTLQDPETYKSFKEWVNSVAIPTIKDKASAAGEYVKTDVLPELKKIYEAIKHNETDTQSER</sequence>
<dbReference type="Proteomes" id="UP000035680">
    <property type="component" value="Unassembled WGS sequence"/>
</dbReference>
<evidence type="ECO:0000313" key="3">
    <source>
        <dbReference type="WBParaSite" id="SVE_0294100.1"/>
    </source>
</evidence>
<dbReference type="WBParaSite" id="SVE_0294100.1">
    <property type="protein sequence ID" value="SVE_0294100.1"/>
    <property type="gene ID" value="SVE_0294100"/>
</dbReference>
<keyword evidence="1" id="KW-0732">Signal</keyword>
<dbReference type="AlphaFoldDB" id="A0A0K0F2B3"/>
<organism evidence="2 3">
    <name type="scientific">Strongyloides venezuelensis</name>
    <name type="common">Threadworm</name>
    <dbReference type="NCBI Taxonomy" id="75913"/>
    <lineage>
        <taxon>Eukaryota</taxon>
        <taxon>Metazoa</taxon>
        <taxon>Ecdysozoa</taxon>
        <taxon>Nematoda</taxon>
        <taxon>Chromadorea</taxon>
        <taxon>Rhabditida</taxon>
        <taxon>Tylenchina</taxon>
        <taxon>Panagrolaimomorpha</taxon>
        <taxon>Strongyloidoidea</taxon>
        <taxon>Strongyloididae</taxon>
        <taxon>Strongyloides</taxon>
    </lineage>
</organism>
<reference evidence="3" key="2">
    <citation type="submission" date="2015-08" db="UniProtKB">
        <authorList>
            <consortium name="WormBaseParasite"/>
        </authorList>
    </citation>
    <scope>IDENTIFICATION</scope>
</reference>